<evidence type="ECO:0000313" key="1">
    <source>
        <dbReference type="EMBL" id="MDJ1479999.1"/>
    </source>
</evidence>
<dbReference type="Proteomes" id="UP001241110">
    <property type="component" value="Unassembled WGS sequence"/>
</dbReference>
<evidence type="ECO:0000313" key="2">
    <source>
        <dbReference type="Proteomes" id="UP001241110"/>
    </source>
</evidence>
<organism evidence="1 2">
    <name type="scientific">Xanthocytophaga flava</name>
    <dbReference type="NCBI Taxonomy" id="3048013"/>
    <lineage>
        <taxon>Bacteria</taxon>
        <taxon>Pseudomonadati</taxon>
        <taxon>Bacteroidota</taxon>
        <taxon>Cytophagia</taxon>
        <taxon>Cytophagales</taxon>
        <taxon>Rhodocytophagaceae</taxon>
        <taxon>Xanthocytophaga</taxon>
    </lineage>
</organism>
<sequence length="40" mass="4762">MVLSQVEDGVQIDLHYLIQMDNTLKKTKKQQTRTKMTQIR</sequence>
<reference evidence="1" key="1">
    <citation type="submission" date="2023-05" db="EMBL/GenBank/DDBJ databases">
        <authorList>
            <person name="Zhang X."/>
        </authorList>
    </citation>
    <scope>NUCLEOTIDE SEQUENCE</scope>
    <source>
        <strain evidence="1">YF14B1</strain>
    </source>
</reference>
<dbReference type="EMBL" id="JASJOS010000002">
    <property type="protein sequence ID" value="MDJ1479999.1"/>
    <property type="molecule type" value="Genomic_DNA"/>
</dbReference>
<protein>
    <submittedName>
        <fullName evidence="1">Uncharacterized protein</fullName>
    </submittedName>
</protein>
<comment type="caution">
    <text evidence="1">The sequence shown here is derived from an EMBL/GenBank/DDBJ whole genome shotgun (WGS) entry which is preliminary data.</text>
</comment>
<dbReference type="AlphaFoldDB" id="A0AAE3U4R9"/>
<dbReference type="RefSeq" id="WP_313976569.1">
    <property type="nucleotide sequence ID" value="NZ_JASJOS010000002.1"/>
</dbReference>
<gene>
    <name evidence="1" type="ORF">QNI16_05835</name>
</gene>
<name>A0AAE3U4R9_9BACT</name>
<accession>A0AAE3U4R9</accession>
<proteinExistence type="predicted"/>